<dbReference type="SUPFAM" id="SSF53383">
    <property type="entry name" value="PLP-dependent transferases"/>
    <property type="match status" value="1"/>
</dbReference>
<dbReference type="PROSITE" id="PS00599">
    <property type="entry name" value="AA_TRANSFER_CLASS_2"/>
    <property type="match status" value="1"/>
</dbReference>
<evidence type="ECO:0000313" key="17">
    <source>
        <dbReference type="EMBL" id="MBI6629979.1"/>
    </source>
</evidence>
<comment type="catalytic activity">
    <reaction evidence="13 15">
        <text>succinyl-CoA + glycine + H(+) = 5-aminolevulinate + CO2 + CoA</text>
        <dbReference type="Rhea" id="RHEA:12921"/>
        <dbReference type="ChEBI" id="CHEBI:15378"/>
        <dbReference type="ChEBI" id="CHEBI:16526"/>
        <dbReference type="ChEBI" id="CHEBI:57287"/>
        <dbReference type="ChEBI" id="CHEBI:57292"/>
        <dbReference type="ChEBI" id="CHEBI:57305"/>
        <dbReference type="ChEBI" id="CHEBI:356416"/>
        <dbReference type="EC" id="2.3.1.37"/>
    </reaction>
</comment>
<evidence type="ECO:0000256" key="9">
    <source>
        <dbReference type="ARBA" id="ARBA00023315"/>
    </source>
</evidence>
<keyword evidence="6 15" id="KW-0808">Transferase</keyword>
<comment type="similarity">
    <text evidence="3 14">Belongs to the class-II pyridoxal-phosphate-dependent aminotransferase family.</text>
</comment>
<keyword evidence="8 15" id="KW-0350">Heme biosynthesis</keyword>
<evidence type="ECO:0000256" key="11">
    <source>
        <dbReference type="ARBA" id="ARBA00031945"/>
    </source>
</evidence>
<dbReference type="InterPro" id="IPR050087">
    <property type="entry name" value="AON_synthase_class-II"/>
</dbReference>
<dbReference type="EC" id="2.3.1.37" evidence="5 15"/>
<reference evidence="17" key="1">
    <citation type="submission" date="2020-12" db="EMBL/GenBank/DDBJ databases">
        <title>Pontibaca salina gen. nov., sp. nov., isolated from marine sediment.</title>
        <authorList>
            <person name="Bo J."/>
            <person name="Wang S."/>
            <person name="Song X."/>
            <person name="Du Z."/>
        </authorList>
    </citation>
    <scope>NUCLEOTIDE SEQUENCE</scope>
    <source>
        <strain evidence="17">S1109L</strain>
    </source>
</reference>
<dbReference type="PANTHER" id="PTHR13693">
    <property type="entry name" value="CLASS II AMINOTRANSFERASE/8-AMINO-7-OXONONANOATE SYNTHASE"/>
    <property type="match status" value="1"/>
</dbReference>
<evidence type="ECO:0000256" key="2">
    <source>
        <dbReference type="ARBA" id="ARBA00005029"/>
    </source>
</evidence>
<keyword evidence="9 15" id="KW-0012">Acyltransferase</keyword>
<dbReference type="Proteomes" id="UP000613255">
    <property type="component" value="Unassembled WGS sequence"/>
</dbReference>
<name>A0A934HUV8_9RHOB</name>
<comment type="cofactor">
    <cofactor evidence="1 14">
        <name>pyridoxal 5'-phosphate</name>
        <dbReference type="ChEBI" id="CHEBI:597326"/>
    </cofactor>
</comment>
<evidence type="ECO:0000256" key="3">
    <source>
        <dbReference type="ARBA" id="ARBA00008392"/>
    </source>
</evidence>
<evidence type="ECO:0000313" key="18">
    <source>
        <dbReference type="Proteomes" id="UP000613255"/>
    </source>
</evidence>
<evidence type="ECO:0000256" key="5">
    <source>
        <dbReference type="ARBA" id="ARBA00013257"/>
    </source>
</evidence>
<evidence type="ECO:0000256" key="4">
    <source>
        <dbReference type="ARBA" id="ARBA00011738"/>
    </source>
</evidence>
<dbReference type="EMBL" id="JAEIJD010000006">
    <property type="protein sequence ID" value="MBI6629979.1"/>
    <property type="molecule type" value="Genomic_DNA"/>
</dbReference>
<dbReference type="GO" id="GO:0006782">
    <property type="term" value="P:protoporphyrinogen IX biosynthetic process"/>
    <property type="evidence" value="ECO:0007669"/>
    <property type="project" value="UniProtKB-UniRule"/>
</dbReference>
<comment type="subunit">
    <text evidence="4">Homodimer.</text>
</comment>
<dbReference type="FunFam" id="3.40.640.10:FF:000006">
    <property type="entry name" value="5-aminolevulinate synthase, mitochondrial"/>
    <property type="match status" value="1"/>
</dbReference>
<evidence type="ECO:0000256" key="10">
    <source>
        <dbReference type="ARBA" id="ARBA00031691"/>
    </source>
</evidence>
<evidence type="ECO:0000259" key="16">
    <source>
        <dbReference type="Pfam" id="PF00155"/>
    </source>
</evidence>
<dbReference type="PANTHER" id="PTHR13693:SF102">
    <property type="entry name" value="2-AMINO-3-KETOBUTYRATE COENZYME A LIGASE, MITOCHONDRIAL"/>
    <property type="match status" value="1"/>
</dbReference>
<dbReference type="RefSeq" id="WP_198686008.1">
    <property type="nucleotide sequence ID" value="NZ_JAEIJD010000006.1"/>
</dbReference>
<evidence type="ECO:0000256" key="8">
    <source>
        <dbReference type="ARBA" id="ARBA00023133"/>
    </source>
</evidence>
<dbReference type="CDD" id="cd06454">
    <property type="entry name" value="KBL_like"/>
    <property type="match status" value="1"/>
</dbReference>
<evidence type="ECO:0000256" key="13">
    <source>
        <dbReference type="ARBA" id="ARBA00047654"/>
    </source>
</evidence>
<keyword evidence="7 14" id="KW-0663">Pyridoxal phosphate</keyword>
<dbReference type="InterPro" id="IPR015421">
    <property type="entry name" value="PyrdxlP-dep_Trfase_major"/>
</dbReference>
<accession>A0A934HUV8</accession>
<dbReference type="Gene3D" id="3.40.640.10">
    <property type="entry name" value="Type I PLP-dependent aspartate aminotransferase-like (Major domain)"/>
    <property type="match status" value="1"/>
</dbReference>
<comment type="pathway">
    <text evidence="2 15">Porphyrin-containing compound metabolism; protoporphyrin-IX biosynthesis; 5-aminolevulinate from glycine: step 1/1.</text>
</comment>
<dbReference type="InterPro" id="IPR001917">
    <property type="entry name" value="Aminotrans_II_pyridoxalP_BS"/>
</dbReference>
<keyword evidence="18" id="KW-1185">Reference proteome</keyword>
<dbReference type="NCBIfam" id="TIGR01821">
    <property type="entry name" value="5aminolev_synth"/>
    <property type="match status" value="1"/>
</dbReference>
<evidence type="ECO:0000256" key="6">
    <source>
        <dbReference type="ARBA" id="ARBA00022679"/>
    </source>
</evidence>
<organism evidence="17 18">
    <name type="scientific">Pontibaca salina</name>
    <dbReference type="NCBI Taxonomy" id="2795731"/>
    <lineage>
        <taxon>Bacteria</taxon>
        <taxon>Pseudomonadati</taxon>
        <taxon>Pseudomonadota</taxon>
        <taxon>Alphaproteobacteria</taxon>
        <taxon>Rhodobacterales</taxon>
        <taxon>Roseobacteraceae</taxon>
        <taxon>Pontibaca</taxon>
    </lineage>
</organism>
<dbReference type="InterPro" id="IPR004839">
    <property type="entry name" value="Aminotransferase_I/II_large"/>
</dbReference>
<evidence type="ECO:0000256" key="7">
    <source>
        <dbReference type="ARBA" id="ARBA00022898"/>
    </source>
</evidence>
<evidence type="ECO:0000256" key="12">
    <source>
        <dbReference type="ARBA" id="ARBA00032773"/>
    </source>
</evidence>
<evidence type="ECO:0000256" key="14">
    <source>
        <dbReference type="RuleBase" id="RU003693"/>
    </source>
</evidence>
<evidence type="ECO:0000256" key="1">
    <source>
        <dbReference type="ARBA" id="ARBA00001933"/>
    </source>
</evidence>
<dbReference type="Gene3D" id="3.90.1150.10">
    <property type="entry name" value="Aspartate Aminotransferase, domain 1"/>
    <property type="match status" value="1"/>
</dbReference>
<protein>
    <recommendedName>
        <fullName evidence="5 15">5-aminolevulinate synthase</fullName>
        <ecNumber evidence="5 15">2.3.1.37</ecNumber>
    </recommendedName>
    <alternativeName>
        <fullName evidence="10 15">5-aminolevulinic acid synthase</fullName>
    </alternativeName>
    <alternativeName>
        <fullName evidence="11 15">Delta-ALA synthase</fullName>
    </alternativeName>
    <alternativeName>
        <fullName evidence="12 15">Delta-aminolevulinate synthase</fullName>
    </alternativeName>
</protein>
<comment type="caution">
    <text evidence="17">The sequence shown here is derived from an EMBL/GenBank/DDBJ whole genome shotgun (WGS) entry which is preliminary data.</text>
</comment>
<gene>
    <name evidence="17" type="primary">hemA</name>
    <name evidence="17" type="ORF">JAO82_08790</name>
</gene>
<dbReference type="InterPro" id="IPR010961">
    <property type="entry name" value="4pyrrol_synth_NH2levulA_synth"/>
</dbReference>
<dbReference type="InterPro" id="IPR015422">
    <property type="entry name" value="PyrdxlP-dep_Trfase_small"/>
</dbReference>
<dbReference type="InterPro" id="IPR015424">
    <property type="entry name" value="PyrdxlP-dep_Trfase"/>
</dbReference>
<dbReference type="Pfam" id="PF00155">
    <property type="entry name" value="Aminotran_1_2"/>
    <property type="match status" value="1"/>
</dbReference>
<sequence>MDYTAKLDTAIDRLHEEGRYRTFIDIERRKGQYPHAVWTRSDGTERDITVWCGNDYLGMGQHPVVLSAMHDALDSTGAGSGGTRNISGTTIYHKRLESELADLHGKESALVFTSAYIANDATLSTLPRLFPGLIIYSDALNHASMIEGIRRNGGARRIFRHNDLEHLRELLAADDPDVPKLIAFESIYSMDGDFAPIEAICDLADEFNALTYIDEVHAVGMYGQRGGGVAERDRLMHRLDIINGTLAKAYGVMGGYIAASAKMCDAVRSYAPGFIFTTSLPPAVAAGAAASVSWLKSASDLREEHQTQAKILKTRLKAMGLPIIDHGSHIVPVIVGDPVHTKKLSDMLLEDFGIYVQPINFPTVPRGTERLRFTPSPVHGPDQMDKLIRAMDSLWSHCALNRAEMAG</sequence>
<evidence type="ECO:0000256" key="15">
    <source>
        <dbReference type="RuleBase" id="RU910713"/>
    </source>
</evidence>
<dbReference type="AlphaFoldDB" id="A0A934HUV8"/>
<dbReference type="GO" id="GO:0030170">
    <property type="term" value="F:pyridoxal phosphate binding"/>
    <property type="evidence" value="ECO:0007669"/>
    <property type="project" value="UniProtKB-UniRule"/>
</dbReference>
<dbReference type="GO" id="GO:0003870">
    <property type="term" value="F:5-aminolevulinate synthase activity"/>
    <property type="evidence" value="ECO:0007669"/>
    <property type="project" value="UniProtKB-EC"/>
</dbReference>
<feature type="domain" description="Aminotransferase class I/classII large" evidence="16">
    <location>
        <begin position="47"/>
        <end position="390"/>
    </location>
</feature>
<proteinExistence type="inferred from homology"/>